<feature type="region of interest" description="Disordered" evidence="1">
    <location>
        <begin position="984"/>
        <end position="1042"/>
    </location>
</feature>
<evidence type="ECO:0000313" key="2">
    <source>
        <dbReference type="EMBL" id="CAJ1951595.1"/>
    </source>
</evidence>
<name>A0AAD2JI67_9STRA</name>
<dbReference type="Proteomes" id="UP001295423">
    <property type="component" value="Unassembled WGS sequence"/>
</dbReference>
<dbReference type="EMBL" id="CAKOGP040001789">
    <property type="protein sequence ID" value="CAJ1951595.1"/>
    <property type="molecule type" value="Genomic_DNA"/>
</dbReference>
<evidence type="ECO:0000313" key="3">
    <source>
        <dbReference type="Proteomes" id="UP001295423"/>
    </source>
</evidence>
<feature type="compositionally biased region" description="Basic and acidic residues" evidence="1">
    <location>
        <begin position="438"/>
        <end position="450"/>
    </location>
</feature>
<feature type="region of interest" description="Disordered" evidence="1">
    <location>
        <begin position="1"/>
        <end position="46"/>
    </location>
</feature>
<feature type="compositionally biased region" description="Polar residues" evidence="1">
    <location>
        <begin position="1004"/>
        <end position="1020"/>
    </location>
</feature>
<feature type="region of interest" description="Disordered" evidence="1">
    <location>
        <begin position="433"/>
        <end position="493"/>
    </location>
</feature>
<feature type="compositionally biased region" description="Polar residues" evidence="1">
    <location>
        <begin position="1"/>
        <end position="16"/>
    </location>
</feature>
<sequence>MPSPTENNNSVVTPNKNACRPDASPNDAVIPVNDTTTAPLPPTNNKFTDREVSTIARIVWNEDPATAAMATELQGIFTVMQLSKLSDFEGQDATELIGFAGIPRPGGTIGPIQSKRLKDFFDYATAPSASLPPDLTYTKIRTVLEARAKELEVAVLGSMTGDGTSVAPTGSDFKFKAPVCDLFTGEPEEFWGWWDSVLLEFGQSGISEALTDPEYHNKSDSAAKASSAGWYAIAKSLQCGHANWMSGEVSRHTNRKVAHDFYTKLMKTFNTEENQAHFMVHAIDSLNEIKLDHTKQVHEFINDWKQIINRLNENKNQLATNREILRVFLLRALQSDAFEESRQFILRNPLKTIDDYLDHIRNRADSMRMLSGDPPIRDYGDIVPGIIRRAESRTKTKGSEPPKWHIPFFPNGWKQALGRGAFRRLEEWRRAAHGTNKRPRDLEREFDMKKVRNKSYDPNLDRKTKKARRGAIDTEEDDNSQDGTTDSRSHKFRIRVLRRTTSPPEPNEPVLITDSGADQFFAGYIWRRLSTTGRLVELMGALAGRHSGTVLPVASVVGKLIDAAGNEWCAVANEVLHDTSPNQHESLLPPAQVRNAGNAVDDCPSDAKTTCGDFGTQCCVFGSGKAKHTLPLFFDGLKCYYRMEAITDDELTSLPRIVLTGDAEYEPTSRTTIRRMNTDEIDWKRTMAFPPDDVLKHTLEATTQLIPVVEAESPQQNLAELRGGRLKHVVQHILLLTGAPAEYWCYCLEYVAFVKARTSKRVLNNRTSWEAEFGAVPDISKCRFSFWQPVWFYTPHGAFPRQRMMKARFLGFSPDSGDAFTYVIVTEPDDEKAHRQFFTRSVIRPRYPREDAPFVFKQGKSLEIFKRDERTILTAVSDSDFPPALSDRAHNPLPTIQEEPQPLDSVEEYERGIEEVYGPPASKRLRTDPTSDEVLLRTDQEELQPLSAQDPLRTPSVPTAEVELPTELHPQDQEMLVANSTATVDATPEGPRLPQTGPVPVTQEEPTNSFMTEQGESASISPDGDEDSVHSADEALDDHQVSPESLDVHLRNLAGLTEDEDLFDSICGHEFRDGVLFLQILWKTDETSWEKYRACREDFPYDVAKYICSKKIGSASGNHSNGPHQRWARTFLKKTRRVMRRFVRYHGYSKPMLNIHDFRCPREDNSDQIQLTKMHKKSQPRQVRRAKKKGRLRRPLPIRFGIPIPRTVNEALALDDDNGNHFWREAMEKEIASLC</sequence>
<reference evidence="2" key="1">
    <citation type="submission" date="2023-08" db="EMBL/GenBank/DDBJ databases">
        <authorList>
            <person name="Audoor S."/>
            <person name="Bilcke G."/>
        </authorList>
    </citation>
    <scope>NUCLEOTIDE SEQUENCE</scope>
</reference>
<keyword evidence="3" id="KW-1185">Reference proteome</keyword>
<protein>
    <submittedName>
        <fullName evidence="2">Uncharacterized protein</fullName>
    </submittedName>
</protein>
<feature type="compositionally biased region" description="Polar residues" evidence="1">
    <location>
        <begin position="33"/>
        <end position="46"/>
    </location>
</feature>
<accession>A0AAD2JI67</accession>
<feature type="region of interest" description="Disordered" evidence="1">
    <location>
        <begin position="883"/>
        <end position="904"/>
    </location>
</feature>
<proteinExistence type="predicted"/>
<feature type="compositionally biased region" description="Basic and acidic residues" evidence="1">
    <location>
        <begin position="1027"/>
        <end position="1042"/>
    </location>
</feature>
<comment type="caution">
    <text evidence="2">The sequence shown here is derived from an EMBL/GenBank/DDBJ whole genome shotgun (WGS) entry which is preliminary data.</text>
</comment>
<dbReference type="AlphaFoldDB" id="A0AAD2JI67"/>
<organism evidence="2 3">
    <name type="scientific">Cylindrotheca closterium</name>
    <dbReference type="NCBI Taxonomy" id="2856"/>
    <lineage>
        <taxon>Eukaryota</taxon>
        <taxon>Sar</taxon>
        <taxon>Stramenopiles</taxon>
        <taxon>Ochrophyta</taxon>
        <taxon>Bacillariophyta</taxon>
        <taxon>Bacillariophyceae</taxon>
        <taxon>Bacillariophycidae</taxon>
        <taxon>Bacillariales</taxon>
        <taxon>Bacillariaceae</taxon>
        <taxon>Cylindrotheca</taxon>
    </lineage>
</organism>
<gene>
    <name evidence="2" type="ORF">CYCCA115_LOCUS13148</name>
</gene>
<evidence type="ECO:0000256" key="1">
    <source>
        <dbReference type="SAM" id="MobiDB-lite"/>
    </source>
</evidence>
<feature type="region of interest" description="Disordered" evidence="1">
    <location>
        <begin position="940"/>
        <end position="960"/>
    </location>
</feature>